<evidence type="ECO:0000256" key="8">
    <source>
        <dbReference type="ARBA" id="ARBA00030407"/>
    </source>
</evidence>
<gene>
    <name evidence="12" type="ORF">C4520_00880</name>
</gene>
<dbReference type="InterPro" id="IPR003448">
    <property type="entry name" value="Mopterin_biosynth_MoaE"/>
</dbReference>
<dbReference type="PANTHER" id="PTHR23404">
    <property type="entry name" value="MOLYBDOPTERIN SYNTHASE RELATED"/>
    <property type="match status" value="1"/>
</dbReference>
<comment type="similarity">
    <text evidence="2">Belongs to the MoaE family.</text>
</comment>
<evidence type="ECO:0000256" key="11">
    <source>
        <dbReference type="ARBA" id="ARBA00049878"/>
    </source>
</evidence>
<proteinExistence type="inferred from homology"/>
<comment type="pathway">
    <text evidence="1">Cofactor biosynthesis; molybdopterin biosynthesis.</text>
</comment>
<dbReference type="GO" id="GO:0006777">
    <property type="term" value="P:Mo-molybdopterin cofactor biosynthetic process"/>
    <property type="evidence" value="ECO:0007669"/>
    <property type="project" value="UniProtKB-KW"/>
</dbReference>
<dbReference type="AlphaFoldDB" id="A0A3A4PDX3"/>
<dbReference type="EC" id="2.8.1.12" evidence="3"/>
<dbReference type="EMBL" id="QZKU01000011">
    <property type="protein sequence ID" value="RJP26221.1"/>
    <property type="molecule type" value="Genomic_DNA"/>
</dbReference>
<dbReference type="InterPro" id="IPR036563">
    <property type="entry name" value="MoaE_sf"/>
</dbReference>
<dbReference type="SUPFAM" id="SSF54690">
    <property type="entry name" value="Molybdopterin synthase subunit MoaE"/>
    <property type="match status" value="1"/>
</dbReference>
<evidence type="ECO:0000256" key="6">
    <source>
        <dbReference type="ARBA" id="ARBA00026066"/>
    </source>
</evidence>
<evidence type="ECO:0000256" key="7">
    <source>
        <dbReference type="ARBA" id="ARBA00029745"/>
    </source>
</evidence>
<evidence type="ECO:0000256" key="10">
    <source>
        <dbReference type="ARBA" id="ARBA00032474"/>
    </source>
</evidence>
<comment type="catalytic activity">
    <reaction evidence="11">
        <text>2 [molybdopterin-synthase sulfur-carrier protein]-C-terminal-Gly-aminoethanethioate + cyclic pyranopterin phosphate + H2O = molybdopterin + 2 [molybdopterin-synthase sulfur-carrier protein]-C-terminal Gly-Gly + 2 H(+)</text>
        <dbReference type="Rhea" id="RHEA:26333"/>
        <dbReference type="Rhea" id="RHEA-COMP:12202"/>
        <dbReference type="Rhea" id="RHEA-COMP:19907"/>
        <dbReference type="ChEBI" id="CHEBI:15377"/>
        <dbReference type="ChEBI" id="CHEBI:15378"/>
        <dbReference type="ChEBI" id="CHEBI:58698"/>
        <dbReference type="ChEBI" id="CHEBI:59648"/>
        <dbReference type="ChEBI" id="CHEBI:90778"/>
        <dbReference type="ChEBI" id="CHEBI:232372"/>
        <dbReference type="EC" id="2.8.1.12"/>
    </reaction>
</comment>
<evidence type="ECO:0000256" key="2">
    <source>
        <dbReference type="ARBA" id="ARBA00005426"/>
    </source>
</evidence>
<evidence type="ECO:0000313" key="12">
    <source>
        <dbReference type="EMBL" id="RJP26221.1"/>
    </source>
</evidence>
<evidence type="ECO:0000256" key="9">
    <source>
        <dbReference type="ARBA" id="ARBA00030781"/>
    </source>
</evidence>
<evidence type="ECO:0000256" key="3">
    <source>
        <dbReference type="ARBA" id="ARBA00011950"/>
    </source>
</evidence>
<evidence type="ECO:0000256" key="4">
    <source>
        <dbReference type="ARBA" id="ARBA00013858"/>
    </source>
</evidence>
<organism evidence="12 13">
    <name type="scientific">Abyssobacteria bacterium (strain SURF_5)</name>
    <dbReference type="NCBI Taxonomy" id="2093360"/>
    <lineage>
        <taxon>Bacteria</taxon>
        <taxon>Pseudomonadati</taxon>
        <taxon>Candidatus Hydrogenedentota</taxon>
        <taxon>Candidatus Abyssobacteria</taxon>
    </lineage>
</organism>
<comment type="caution">
    <text evidence="12">The sequence shown here is derived from an EMBL/GenBank/DDBJ whole genome shotgun (WGS) entry which is preliminary data.</text>
</comment>
<name>A0A3A4PDX3_ABYX5</name>
<sequence>MIEVTQNPIDPASVYKRINTAGSGSVVVHFGVVKPVAQGKKTGGIKFAPKEGLKDEIAEIEKQMREKWPIDDVLLIRRVGNLTIGDIILAAAVAAETRGAAFDACRHAVESFKKLKQINKQELFE</sequence>
<dbReference type="Proteomes" id="UP000265882">
    <property type="component" value="Unassembled WGS sequence"/>
</dbReference>
<protein>
    <recommendedName>
        <fullName evidence="4">Molybdopterin synthase catalytic subunit</fullName>
        <ecNumber evidence="3">2.8.1.12</ecNumber>
    </recommendedName>
    <alternativeName>
        <fullName evidence="9">MPT synthase subunit 2</fullName>
    </alternativeName>
    <alternativeName>
        <fullName evidence="7">Molybdenum cofactor biosynthesis protein E</fullName>
    </alternativeName>
    <alternativeName>
        <fullName evidence="8">Molybdopterin-converting factor large subunit</fullName>
    </alternativeName>
    <alternativeName>
        <fullName evidence="10">Molybdopterin-converting factor subunit 2</fullName>
    </alternativeName>
</protein>
<dbReference type="Pfam" id="PF02391">
    <property type="entry name" value="MoaE"/>
    <property type="match status" value="1"/>
</dbReference>
<dbReference type="Gene3D" id="3.90.1170.40">
    <property type="entry name" value="Molybdopterin biosynthesis MoaE subunit"/>
    <property type="match status" value="1"/>
</dbReference>
<accession>A0A3A4PDX3</accession>
<evidence type="ECO:0000256" key="1">
    <source>
        <dbReference type="ARBA" id="ARBA00005046"/>
    </source>
</evidence>
<keyword evidence="5" id="KW-0501">Molybdenum cofactor biosynthesis</keyword>
<evidence type="ECO:0000313" key="13">
    <source>
        <dbReference type="Proteomes" id="UP000265882"/>
    </source>
</evidence>
<dbReference type="GO" id="GO:0030366">
    <property type="term" value="F:molybdopterin synthase activity"/>
    <property type="evidence" value="ECO:0007669"/>
    <property type="project" value="UniProtKB-EC"/>
</dbReference>
<comment type="subunit">
    <text evidence="6">Heterotetramer of 2 MoaD subunits and 2 MoaE subunits. Also stable as homodimer. The enzyme changes between these two forms during catalysis.</text>
</comment>
<evidence type="ECO:0000256" key="5">
    <source>
        <dbReference type="ARBA" id="ARBA00023150"/>
    </source>
</evidence>
<reference evidence="12 13" key="1">
    <citation type="journal article" date="2017" name="ISME J.">
        <title>Energy and carbon metabolisms in a deep terrestrial subsurface fluid microbial community.</title>
        <authorList>
            <person name="Momper L."/>
            <person name="Jungbluth S.P."/>
            <person name="Lee M.D."/>
            <person name="Amend J.P."/>
        </authorList>
    </citation>
    <scope>NUCLEOTIDE SEQUENCE [LARGE SCALE GENOMIC DNA]</scope>
    <source>
        <strain evidence="12">SURF_5</strain>
    </source>
</reference>